<dbReference type="RefSeq" id="WP_089765388.1">
    <property type="nucleotide sequence ID" value="NZ_FNPB01000002.1"/>
</dbReference>
<dbReference type="Proteomes" id="UP000199170">
    <property type="component" value="Unassembled WGS sequence"/>
</dbReference>
<evidence type="ECO:0000313" key="3">
    <source>
        <dbReference type="Proteomes" id="UP000199170"/>
    </source>
</evidence>
<proteinExistence type="predicted"/>
<protein>
    <submittedName>
        <fullName evidence="2">Uncharacterized protein</fullName>
    </submittedName>
</protein>
<dbReference type="AlphaFoldDB" id="A0A1H3E4E9"/>
<feature type="transmembrane region" description="Helical" evidence="1">
    <location>
        <begin position="125"/>
        <end position="147"/>
    </location>
</feature>
<feature type="transmembrane region" description="Helical" evidence="1">
    <location>
        <begin position="33"/>
        <end position="51"/>
    </location>
</feature>
<dbReference type="OrthoDB" id="343036at2157"/>
<keyword evidence="1" id="KW-0472">Membrane</keyword>
<accession>A0A1H3E4E9</accession>
<gene>
    <name evidence="2" type="ORF">SAMN04487946_10245</name>
</gene>
<evidence type="ECO:0000313" key="2">
    <source>
        <dbReference type="EMBL" id="SDX73612.1"/>
    </source>
</evidence>
<name>A0A1H3E4E9_9EURY</name>
<dbReference type="EMBL" id="FNPB01000002">
    <property type="protein sequence ID" value="SDX73612.1"/>
    <property type="molecule type" value="Genomic_DNA"/>
</dbReference>
<keyword evidence="3" id="KW-1185">Reference proteome</keyword>
<keyword evidence="1" id="KW-1133">Transmembrane helix</keyword>
<feature type="transmembrane region" description="Helical" evidence="1">
    <location>
        <begin position="87"/>
        <end position="105"/>
    </location>
</feature>
<evidence type="ECO:0000256" key="1">
    <source>
        <dbReference type="SAM" id="Phobius"/>
    </source>
</evidence>
<reference evidence="3" key="1">
    <citation type="submission" date="2016-10" db="EMBL/GenBank/DDBJ databases">
        <authorList>
            <person name="Varghese N."/>
            <person name="Submissions S."/>
        </authorList>
    </citation>
    <scope>NUCLEOTIDE SEQUENCE [LARGE SCALE GENOMIC DNA]</scope>
    <source>
        <strain evidence="3">CGMCC 1.10118</strain>
    </source>
</reference>
<feature type="transmembrane region" description="Helical" evidence="1">
    <location>
        <begin position="63"/>
        <end position="81"/>
    </location>
</feature>
<organism evidence="2 3">
    <name type="scientific">Halobellus clavatus</name>
    <dbReference type="NCBI Taxonomy" id="660517"/>
    <lineage>
        <taxon>Archaea</taxon>
        <taxon>Methanobacteriati</taxon>
        <taxon>Methanobacteriota</taxon>
        <taxon>Stenosarchaea group</taxon>
        <taxon>Halobacteria</taxon>
        <taxon>Halobacteriales</taxon>
        <taxon>Haloferacaceae</taxon>
        <taxon>Halobellus</taxon>
    </lineage>
</organism>
<feature type="transmembrane region" description="Helical" evidence="1">
    <location>
        <begin position="9"/>
        <end position="27"/>
    </location>
</feature>
<keyword evidence="1" id="KW-0812">Transmembrane</keyword>
<sequence length="282" mass="30170">MVDIDSETLFNGAAAVLTTIAALFFVFNVELGVSPVSKILLTLAFLAGVFALSQGTDDRQLTLLAYGVVVVSVVGIFFNLVNTFDAGSAVVVAGLLTLAALLFGLRTRFDDQNRLLTATQARSLFGGLVVIAVLVLAVDVGTGGLAYELQPQSQIEITESPRGDNRVASVVVSNPTPLPERVETPDYAACAAGDWSEYRYAEPERERRPPVRANINVDDGYNEHVMSFGSKTYPVTLYLDATNTTGETFPIQRTDACPSDDSGAPYIAIFEGPDDPRRAVAV</sequence>